<evidence type="ECO:0000259" key="1">
    <source>
        <dbReference type="PROSITE" id="PS51831"/>
    </source>
</evidence>
<dbReference type="PROSITE" id="PS51832">
    <property type="entry name" value="HD_GYP"/>
    <property type="match status" value="1"/>
</dbReference>
<dbReference type="EMBL" id="AZRV01000035">
    <property type="protein sequence ID" value="RKO61727.1"/>
    <property type="molecule type" value="Genomic_DNA"/>
</dbReference>
<dbReference type="InterPro" id="IPR037522">
    <property type="entry name" value="HD_GYP_dom"/>
</dbReference>
<name>A0A420VDH3_9BACI</name>
<dbReference type="InterPro" id="IPR006674">
    <property type="entry name" value="HD_domain"/>
</dbReference>
<protein>
    <submittedName>
        <fullName evidence="3">HD-GYP domain</fullName>
    </submittedName>
</protein>
<dbReference type="PROSITE" id="PS51831">
    <property type="entry name" value="HD"/>
    <property type="match status" value="1"/>
</dbReference>
<evidence type="ECO:0000259" key="2">
    <source>
        <dbReference type="PROSITE" id="PS51832"/>
    </source>
</evidence>
<sequence>MKKQEEREFDIINQNLLRGGMSHLESILFRDIHSRNVAYYCYKIGLAIGFQPSNCLALFMGGILHDIGKTKIPKEILSKPSRLTNEEYEIVKQHPKAGYDILRNVLGITDETILAVTLYHHERFDGKGYPFGLRGEDTPLVARIAAVADAFDAMTSNRIYQTKRELWEAVVELRKHRGLQFDPYVTDLFVDMITQREGDVDELLLMDTNSGQKQIL</sequence>
<keyword evidence="4" id="KW-1185">Reference proteome</keyword>
<accession>A0A420VDH3</accession>
<evidence type="ECO:0000313" key="4">
    <source>
        <dbReference type="Proteomes" id="UP000286235"/>
    </source>
</evidence>
<dbReference type="SUPFAM" id="SSF109604">
    <property type="entry name" value="HD-domain/PDEase-like"/>
    <property type="match status" value="1"/>
</dbReference>
<gene>
    <name evidence="3" type="ORF">Cdeb_01198</name>
</gene>
<organism evidence="3 4">
    <name type="scientific">Caldibacillus debilis GB1</name>
    <dbReference type="NCBI Taxonomy" id="1339248"/>
    <lineage>
        <taxon>Bacteria</taxon>
        <taxon>Bacillati</taxon>
        <taxon>Bacillota</taxon>
        <taxon>Bacilli</taxon>
        <taxon>Bacillales</taxon>
        <taxon>Bacillaceae</taxon>
        <taxon>Caldibacillus</taxon>
    </lineage>
</organism>
<dbReference type="RefSeq" id="WP_120669087.1">
    <property type="nucleotide sequence ID" value="NZ_AZRV01000035.1"/>
</dbReference>
<comment type="caution">
    <text evidence="3">The sequence shown here is derived from an EMBL/GenBank/DDBJ whole genome shotgun (WGS) entry which is preliminary data.</text>
</comment>
<dbReference type="InterPro" id="IPR003607">
    <property type="entry name" value="HD/PDEase_dom"/>
</dbReference>
<feature type="domain" description="HD-GYP" evidence="2">
    <location>
        <begin position="8"/>
        <end position="205"/>
    </location>
</feature>
<evidence type="ECO:0000313" key="3">
    <source>
        <dbReference type="EMBL" id="RKO61727.1"/>
    </source>
</evidence>
<feature type="domain" description="HD" evidence="1">
    <location>
        <begin position="30"/>
        <end position="154"/>
    </location>
</feature>
<dbReference type="AlphaFoldDB" id="A0A420VDH3"/>
<dbReference type="CDD" id="cd00077">
    <property type="entry name" value="HDc"/>
    <property type="match status" value="1"/>
</dbReference>
<dbReference type="Gene3D" id="1.10.3210.10">
    <property type="entry name" value="Hypothetical protein af1432"/>
    <property type="match status" value="1"/>
</dbReference>
<proteinExistence type="predicted"/>
<dbReference type="Proteomes" id="UP000286235">
    <property type="component" value="Unassembled WGS sequence"/>
</dbReference>
<dbReference type="Pfam" id="PF13487">
    <property type="entry name" value="HD_5"/>
    <property type="match status" value="1"/>
</dbReference>
<reference evidence="3 4" key="1">
    <citation type="submission" date="2013-12" db="EMBL/GenBank/DDBJ databases">
        <title>Genome and proteome characterization of Caldibacillus debilis GB1 derived from a cellulolytic aero-tolerant co-culture.</title>
        <authorList>
            <person name="Wushke S.T."/>
            <person name="Zhang X."/>
            <person name="Fristensky B."/>
            <person name="Wilkins J.A."/>
            <person name="Levin D.B."/>
            <person name="Sparling R."/>
        </authorList>
    </citation>
    <scope>NUCLEOTIDE SEQUENCE [LARGE SCALE GENOMIC DNA]</scope>
    <source>
        <strain evidence="3 4">GB1</strain>
    </source>
</reference>
<dbReference type="PANTHER" id="PTHR43155">
    <property type="entry name" value="CYCLIC DI-GMP PHOSPHODIESTERASE PA4108-RELATED"/>
    <property type="match status" value="1"/>
</dbReference>
<dbReference type="SMART" id="SM00471">
    <property type="entry name" value="HDc"/>
    <property type="match status" value="1"/>
</dbReference>